<protein>
    <recommendedName>
        <fullName evidence="1">BTB domain-containing protein</fullName>
    </recommendedName>
</protein>
<dbReference type="Pfam" id="PF00917">
    <property type="entry name" value="MATH"/>
    <property type="match status" value="1"/>
</dbReference>
<dbReference type="InterPro" id="IPR008974">
    <property type="entry name" value="TRAF-like"/>
</dbReference>
<organism evidence="2 3">
    <name type="scientific">Pristionchus mayeri</name>
    <dbReference type="NCBI Taxonomy" id="1317129"/>
    <lineage>
        <taxon>Eukaryota</taxon>
        <taxon>Metazoa</taxon>
        <taxon>Ecdysozoa</taxon>
        <taxon>Nematoda</taxon>
        <taxon>Chromadorea</taxon>
        <taxon>Rhabditida</taxon>
        <taxon>Rhabditina</taxon>
        <taxon>Diplogasteromorpha</taxon>
        <taxon>Diplogasteroidea</taxon>
        <taxon>Neodiplogasteridae</taxon>
        <taxon>Pristionchus</taxon>
    </lineage>
</organism>
<dbReference type="Gene3D" id="3.30.710.10">
    <property type="entry name" value="Potassium Channel Kv1.1, Chain A"/>
    <property type="match status" value="1"/>
</dbReference>
<dbReference type="InterPro" id="IPR011333">
    <property type="entry name" value="SKP1/BTB/POZ_sf"/>
</dbReference>
<dbReference type="SUPFAM" id="SSF54695">
    <property type="entry name" value="POZ domain"/>
    <property type="match status" value="1"/>
</dbReference>
<dbReference type="PANTHER" id="PTHR47022:SF1">
    <property type="entry name" value="BTB AND MATH DOMAIN-CONTAINING PROTEIN 36-RELATED"/>
    <property type="match status" value="1"/>
</dbReference>
<dbReference type="CDD" id="cd18186">
    <property type="entry name" value="BTB_POZ_ZBTB_KLHL-like"/>
    <property type="match status" value="1"/>
</dbReference>
<evidence type="ECO:0000259" key="1">
    <source>
        <dbReference type="PROSITE" id="PS50097"/>
    </source>
</evidence>
<dbReference type="AlphaFoldDB" id="A0AAN4ZDV9"/>
<dbReference type="PROSITE" id="PS50097">
    <property type="entry name" value="BTB"/>
    <property type="match status" value="1"/>
</dbReference>
<evidence type="ECO:0000313" key="2">
    <source>
        <dbReference type="EMBL" id="GMR35190.1"/>
    </source>
</evidence>
<dbReference type="Pfam" id="PF00651">
    <property type="entry name" value="BTB"/>
    <property type="match status" value="1"/>
</dbReference>
<dbReference type="Proteomes" id="UP001328107">
    <property type="component" value="Unassembled WGS sequence"/>
</dbReference>
<gene>
    <name evidence="2" type="ORF">PMAYCL1PPCAC_05385</name>
</gene>
<evidence type="ECO:0000313" key="3">
    <source>
        <dbReference type="Proteomes" id="UP001328107"/>
    </source>
</evidence>
<dbReference type="SMART" id="SM00225">
    <property type="entry name" value="BTB"/>
    <property type="match status" value="1"/>
</dbReference>
<dbReference type="Gene3D" id="2.60.210.10">
    <property type="entry name" value="Apoptosis, Tumor Necrosis Factor Receptor Associated Protein 2, Chain A"/>
    <property type="match status" value="1"/>
</dbReference>
<name>A0AAN4ZDV9_9BILA</name>
<feature type="domain" description="BTB" evidence="1">
    <location>
        <begin position="112"/>
        <end position="185"/>
    </location>
</feature>
<dbReference type="InterPro" id="IPR002083">
    <property type="entry name" value="MATH/TRAF_dom"/>
</dbReference>
<accession>A0AAN4ZDV9</accession>
<sequence>DVFLKKNTSSHLGVYLQHLTYETRPWSIDVSAQFRLLGRKGDREFELKTTFHNGCTRVGIDKFIPWKELVSRRKGFINIKDEQIVIEARFTLSNIVGISPRIDFTDADEPRHDITLIFNGGKLHANKQMLAVHSPVFNAMFYGNFTEKKEKEIELKGIDREKSRVHFFYSNYIIYYFSEDMRLLESLLVIADRFDFKAFIERVEESIADNWDMFSLTKILLFIDKHDSFRFIKWPVRFYACYYLIDNNILFQDTEEYHQLSESAKSACDRICHMLSNNEAVNFAFWQ</sequence>
<dbReference type="InterPro" id="IPR000210">
    <property type="entry name" value="BTB/POZ_dom"/>
</dbReference>
<dbReference type="EMBL" id="BTRK01000002">
    <property type="protein sequence ID" value="GMR35190.1"/>
    <property type="molecule type" value="Genomic_DNA"/>
</dbReference>
<comment type="caution">
    <text evidence="2">The sequence shown here is derived from an EMBL/GenBank/DDBJ whole genome shotgun (WGS) entry which is preliminary data.</text>
</comment>
<keyword evidence="3" id="KW-1185">Reference proteome</keyword>
<reference evidence="3" key="1">
    <citation type="submission" date="2022-10" db="EMBL/GenBank/DDBJ databases">
        <title>Genome assembly of Pristionchus species.</title>
        <authorList>
            <person name="Yoshida K."/>
            <person name="Sommer R.J."/>
        </authorList>
    </citation>
    <scope>NUCLEOTIDE SEQUENCE [LARGE SCALE GENOMIC DNA]</scope>
    <source>
        <strain evidence="3">RS5460</strain>
    </source>
</reference>
<dbReference type="CDD" id="cd00121">
    <property type="entry name" value="MATH"/>
    <property type="match status" value="1"/>
</dbReference>
<dbReference type="SUPFAM" id="SSF49599">
    <property type="entry name" value="TRAF domain-like"/>
    <property type="match status" value="1"/>
</dbReference>
<dbReference type="PANTHER" id="PTHR47022">
    <property type="entry name" value="BTB AND MATH DOMAIN-CONTAINING PROTEIN 36-RELATED"/>
    <property type="match status" value="1"/>
</dbReference>
<feature type="non-terminal residue" evidence="2">
    <location>
        <position position="1"/>
    </location>
</feature>
<proteinExistence type="predicted"/>